<dbReference type="Pfam" id="PF00211">
    <property type="entry name" value="Guanylate_cyc"/>
    <property type="match status" value="1"/>
</dbReference>
<keyword evidence="11" id="KW-0115">cAMP biosynthesis</keyword>
<evidence type="ECO:0000256" key="17">
    <source>
        <dbReference type="RuleBase" id="RU000405"/>
    </source>
</evidence>
<dbReference type="PROSITE" id="PS50113">
    <property type="entry name" value="PAC"/>
    <property type="match status" value="1"/>
</dbReference>
<evidence type="ECO:0000256" key="15">
    <source>
        <dbReference type="ARBA" id="ARBA00032637"/>
    </source>
</evidence>
<dbReference type="Gene3D" id="3.30.450.20">
    <property type="entry name" value="PAS domain"/>
    <property type="match status" value="2"/>
</dbReference>
<dbReference type="InterPro" id="IPR001054">
    <property type="entry name" value="A/G_cyclase"/>
</dbReference>
<dbReference type="PANTHER" id="PTHR11920">
    <property type="entry name" value="GUANYLYL CYCLASE"/>
    <property type="match status" value="1"/>
</dbReference>
<proteinExistence type="inferred from homology"/>
<organism evidence="21 22">
    <name type="scientific">Coleofasciculus chthonoplastes PCC 7420</name>
    <dbReference type="NCBI Taxonomy" id="118168"/>
    <lineage>
        <taxon>Bacteria</taxon>
        <taxon>Bacillati</taxon>
        <taxon>Cyanobacteriota</taxon>
        <taxon>Cyanophyceae</taxon>
        <taxon>Coleofasciculales</taxon>
        <taxon>Coleofasciculaceae</taxon>
        <taxon>Coleofasciculus</taxon>
    </lineage>
</organism>
<feature type="domain" description="PAS" evidence="18">
    <location>
        <begin position="15"/>
        <end position="70"/>
    </location>
</feature>
<keyword evidence="12" id="KW-0472">Membrane</keyword>
<keyword evidence="9" id="KW-0460">Magnesium</keyword>
<dbReference type="OrthoDB" id="9759607at2"/>
<evidence type="ECO:0000256" key="8">
    <source>
        <dbReference type="ARBA" id="ARBA00022840"/>
    </source>
</evidence>
<dbReference type="EMBL" id="DS989843">
    <property type="protein sequence ID" value="EDX77874.1"/>
    <property type="molecule type" value="Genomic_DNA"/>
</dbReference>
<dbReference type="AlphaFoldDB" id="B4VKN6"/>
<dbReference type="FunFam" id="3.30.70.1230:FF:000033">
    <property type="entry name" value="Adenylate cyclase"/>
    <property type="match status" value="1"/>
</dbReference>
<evidence type="ECO:0000259" key="19">
    <source>
        <dbReference type="PROSITE" id="PS50113"/>
    </source>
</evidence>
<feature type="domain" description="PAS" evidence="18">
    <location>
        <begin position="144"/>
        <end position="217"/>
    </location>
</feature>
<dbReference type="SMART" id="SM00044">
    <property type="entry name" value="CYCc"/>
    <property type="match status" value="1"/>
</dbReference>
<evidence type="ECO:0000256" key="14">
    <source>
        <dbReference type="ARBA" id="ARBA00032597"/>
    </source>
</evidence>
<dbReference type="SMART" id="SM00091">
    <property type="entry name" value="PAS"/>
    <property type="match status" value="2"/>
</dbReference>
<evidence type="ECO:0000256" key="6">
    <source>
        <dbReference type="ARBA" id="ARBA00022723"/>
    </source>
</evidence>
<evidence type="ECO:0000256" key="9">
    <source>
        <dbReference type="ARBA" id="ARBA00022842"/>
    </source>
</evidence>
<comment type="subcellular location">
    <subcellularLocation>
        <location evidence="2">Membrane</location>
    </subcellularLocation>
</comment>
<evidence type="ECO:0000256" key="11">
    <source>
        <dbReference type="ARBA" id="ARBA00022998"/>
    </source>
</evidence>
<dbReference type="Proteomes" id="UP000003835">
    <property type="component" value="Unassembled WGS sequence"/>
</dbReference>
<dbReference type="SUPFAM" id="SSF55785">
    <property type="entry name" value="PYP-like sensor domain (PAS domain)"/>
    <property type="match status" value="2"/>
</dbReference>
<evidence type="ECO:0000313" key="21">
    <source>
        <dbReference type="EMBL" id="EDX77874.1"/>
    </source>
</evidence>
<dbReference type="NCBIfam" id="TIGR00229">
    <property type="entry name" value="sensory_box"/>
    <property type="match status" value="2"/>
</dbReference>
<dbReference type="GO" id="GO:0005886">
    <property type="term" value="C:plasma membrane"/>
    <property type="evidence" value="ECO:0007669"/>
    <property type="project" value="UniProtKB-ARBA"/>
</dbReference>
<dbReference type="HOGENOM" id="CLU_564766_0_0_3"/>
<dbReference type="PANTHER" id="PTHR11920:SF335">
    <property type="entry name" value="GUANYLATE CYCLASE"/>
    <property type="match status" value="1"/>
</dbReference>
<accession>B4VKN6</accession>
<dbReference type="eggNOG" id="COG2114">
    <property type="taxonomic scope" value="Bacteria"/>
</dbReference>
<dbReference type="SMR" id="B4VKN6"/>
<dbReference type="SASBDB" id="B4VKN6"/>
<gene>
    <name evidence="21" type="ORF">MC7420_3198</name>
</gene>
<dbReference type="CDD" id="cd07302">
    <property type="entry name" value="CHD"/>
    <property type="match status" value="1"/>
</dbReference>
<comment type="similarity">
    <text evidence="17">Belongs to the adenylyl cyclase class-4/guanylyl cyclase family.</text>
</comment>
<dbReference type="InterPro" id="IPR000700">
    <property type="entry name" value="PAS-assoc_C"/>
</dbReference>
<name>B4VKN6_9CYAN</name>
<dbReference type="GO" id="GO:0035556">
    <property type="term" value="P:intracellular signal transduction"/>
    <property type="evidence" value="ECO:0007669"/>
    <property type="project" value="InterPro"/>
</dbReference>
<dbReference type="InterPro" id="IPR035965">
    <property type="entry name" value="PAS-like_dom_sf"/>
</dbReference>
<dbReference type="EC" id="4.6.1.1" evidence="3"/>
<evidence type="ECO:0000256" key="16">
    <source>
        <dbReference type="ARBA" id="ARBA00064436"/>
    </source>
</evidence>
<keyword evidence="13 17" id="KW-0456">Lyase</keyword>
<evidence type="ECO:0000256" key="13">
    <source>
        <dbReference type="ARBA" id="ARBA00023239"/>
    </source>
</evidence>
<dbReference type="InterPro" id="IPR029787">
    <property type="entry name" value="Nucleotide_cyclase"/>
</dbReference>
<evidence type="ECO:0000256" key="1">
    <source>
        <dbReference type="ARBA" id="ARBA00001593"/>
    </source>
</evidence>
<dbReference type="CDD" id="cd00130">
    <property type="entry name" value="PAS"/>
    <property type="match status" value="2"/>
</dbReference>
<dbReference type="STRING" id="118168.MC7420_3198"/>
<dbReference type="GO" id="GO:0046872">
    <property type="term" value="F:metal ion binding"/>
    <property type="evidence" value="ECO:0007669"/>
    <property type="project" value="UniProtKB-KW"/>
</dbReference>
<comment type="subunit">
    <text evidence="16">Homodimer. Can also exist as monomer.</text>
</comment>
<keyword evidence="7" id="KW-0547">Nucleotide-binding</keyword>
<dbReference type="PROSITE" id="PS00452">
    <property type="entry name" value="GUANYLATE_CYCLASE_1"/>
    <property type="match status" value="1"/>
</dbReference>
<reference evidence="21 22" key="1">
    <citation type="submission" date="2008-07" db="EMBL/GenBank/DDBJ databases">
        <authorList>
            <person name="Tandeau de Marsac N."/>
            <person name="Ferriera S."/>
            <person name="Johnson J."/>
            <person name="Kravitz S."/>
            <person name="Beeson K."/>
            <person name="Sutton G."/>
            <person name="Rogers Y.-H."/>
            <person name="Friedman R."/>
            <person name="Frazier M."/>
            <person name="Venter J.C."/>
        </authorList>
    </citation>
    <scope>NUCLEOTIDE SEQUENCE [LARGE SCALE GENOMIC DNA]</scope>
    <source>
        <strain evidence="21 22">PCC 7420</strain>
    </source>
</reference>
<protein>
    <recommendedName>
        <fullName evidence="4">Adenylate cyclase</fullName>
        <ecNumber evidence="3">4.6.1.1</ecNumber>
    </recommendedName>
    <alternativeName>
        <fullName evidence="14">ATP pyrophosphate-lyase</fullName>
    </alternativeName>
    <alternativeName>
        <fullName evidence="15">Adenylyl cyclase</fullName>
    </alternativeName>
</protein>
<dbReference type="InterPro" id="IPR013655">
    <property type="entry name" value="PAS_fold_3"/>
</dbReference>
<dbReference type="RefSeq" id="WP_006099135.1">
    <property type="nucleotide sequence ID" value="NZ_DS989843.1"/>
</dbReference>
<evidence type="ECO:0000313" key="22">
    <source>
        <dbReference type="Proteomes" id="UP000003835"/>
    </source>
</evidence>
<feature type="domain" description="PAC" evidence="19">
    <location>
        <begin position="218"/>
        <end position="272"/>
    </location>
</feature>
<evidence type="ECO:0000256" key="10">
    <source>
        <dbReference type="ARBA" id="ARBA00022989"/>
    </source>
</evidence>
<dbReference type="GO" id="GO:0005524">
    <property type="term" value="F:ATP binding"/>
    <property type="evidence" value="ECO:0007669"/>
    <property type="project" value="UniProtKB-KW"/>
</dbReference>
<evidence type="ECO:0000256" key="4">
    <source>
        <dbReference type="ARBA" id="ARBA00021420"/>
    </source>
</evidence>
<dbReference type="Pfam" id="PF13426">
    <property type="entry name" value="PAS_9"/>
    <property type="match status" value="1"/>
</dbReference>
<dbReference type="Pfam" id="PF08447">
    <property type="entry name" value="PAS_3"/>
    <property type="match status" value="1"/>
</dbReference>
<dbReference type="InterPro" id="IPR000014">
    <property type="entry name" value="PAS"/>
</dbReference>
<feature type="domain" description="Guanylate cyclase" evidence="20">
    <location>
        <begin position="308"/>
        <end position="435"/>
    </location>
</feature>
<evidence type="ECO:0000259" key="20">
    <source>
        <dbReference type="PROSITE" id="PS50125"/>
    </source>
</evidence>
<dbReference type="SUPFAM" id="SSF55073">
    <property type="entry name" value="Nucleotide cyclase"/>
    <property type="match status" value="1"/>
</dbReference>
<dbReference type="SMART" id="SM00086">
    <property type="entry name" value="PAC"/>
    <property type="match status" value="2"/>
</dbReference>
<dbReference type="PROSITE" id="PS50125">
    <property type="entry name" value="GUANYLATE_CYCLASE_2"/>
    <property type="match status" value="1"/>
</dbReference>
<dbReference type="GO" id="GO:0004016">
    <property type="term" value="F:adenylate cyclase activity"/>
    <property type="evidence" value="ECO:0007669"/>
    <property type="project" value="UniProtKB-EC"/>
</dbReference>
<evidence type="ECO:0000256" key="7">
    <source>
        <dbReference type="ARBA" id="ARBA00022741"/>
    </source>
</evidence>
<dbReference type="InterPro" id="IPR050401">
    <property type="entry name" value="Cyclic_nucleotide_synthase"/>
</dbReference>
<keyword evidence="5" id="KW-0812">Transmembrane</keyword>
<dbReference type="GO" id="GO:0006171">
    <property type="term" value="P:cAMP biosynthetic process"/>
    <property type="evidence" value="ECO:0007669"/>
    <property type="project" value="UniProtKB-KW"/>
</dbReference>
<evidence type="ECO:0000256" key="2">
    <source>
        <dbReference type="ARBA" id="ARBA00004370"/>
    </source>
</evidence>
<sequence>MNPSCEENEPNLFHGEASLQAFFDLSAELLCIRDSNGYFREINSVWEKTLGWTLDELRSRPWLEFVHPDDVAFTFDMENQCHTLQDNKTPICLKNRFRCRDGSYRWLSWRLGAYQNSVSHGIAHDVTESNWRGSQAYRKGVQETVKLRDQAIAASSVGIVIADARLPDMPLIYVNPAFEEITGYSDAEVLGYNCRFLQGKDTSQPAVDQLRAAIKAGENCTVTLLNYRKDGTPFWNELTISPIYDDHNNLTHFVGIQSDISDRIKAEQALRLEQEKSERLLLNILPKPIVDQLKQFEGSLAQQFTEATILFADIVGFTQLSAQMSPLELLNLLNNIFSVFDKLAEKHGIEKIKTIGDAYMAVAGLPVANDHHAEAIANMALDMQQAIQQFKTPQGEPFQIRIGINTGLVVAGVIGIKKFSYDLWGDAVNVASRMESSGLPGKIQVTAATKERLQDKYVFEKRGAIVVKGKGEMINYWLVGKQE</sequence>
<keyword evidence="6" id="KW-0479">Metal-binding</keyword>
<evidence type="ECO:0000256" key="5">
    <source>
        <dbReference type="ARBA" id="ARBA00022692"/>
    </source>
</evidence>
<evidence type="ECO:0000256" key="3">
    <source>
        <dbReference type="ARBA" id="ARBA00012201"/>
    </source>
</evidence>
<evidence type="ECO:0000259" key="18">
    <source>
        <dbReference type="PROSITE" id="PS50112"/>
    </source>
</evidence>
<dbReference type="InterPro" id="IPR018297">
    <property type="entry name" value="A/G_cyclase_CS"/>
</dbReference>
<keyword evidence="8" id="KW-0067">ATP-binding</keyword>
<dbReference type="PROSITE" id="PS50112">
    <property type="entry name" value="PAS"/>
    <property type="match status" value="2"/>
</dbReference>
<keyword evidence="22" id="KW-1185">Reference proteome</keyword>
<comment type="catalytic activity">
    <reaction evidence="1">
        <text>ATP = 3',5'-cyclic AMP + diphosphate</text>
        <dbReference type="Rhea" id="RHEA:15389"/>
        <dbReference type="ChEBI" id="CHEBI:30616"/>
        <dbReference type="ChEBI" id="CHEBI:33019"/>
        <dbReference type="ChEBI" id="CHEBI:58165"/>
        <dbReference type="EC" id="4.6.1.1"/>
    </reaction>
</comment>
<evidence type="ECO:0000256" key="12">
    <source>
        <dbReference type="ARBA" id="ARBA00023136"/>
    </source>
</evidence>
<keyword evidence="10" id="KW-1133">Transmembrane helix</keyword>
<dbReference type="InterPro" id="IPR001610">
    <property type="entry name" value="PAC"/>
</dbReference>
<dbReference type="Gene3D" id="3.30.70.1230">
    <property type="entry name" value="Nucleotide cyclase"/>
    <property type="match status" value="1"/>
</dbReference>